<name>A0A1C1CVC3_9EURO</name>
<dbReference type="STRING" id="86049.A0A1C1CVC3"/>
<dbReference type="PANTHER" id="PTHR33178">
    <property type="match status" value="1"/>
</dbReference>
<organism evidence="4 5">
    <name type="scientific">Cladophialophora carrionii</name>
    <dbReference type="NCBI Taxonomy" id="86049"/>
    <lineage>
        <taxon>Eukaryota</taxon>
        <taxon>Fungi</taxon>
        <taxon>Dikarya</taxon>
        <taxon>Ascomycota</taxon>
        <taxon>Pezizomycotina</taxon>
        <taxon>Eurotiomycetes</taxon>
        <taxon>Chaetothyriomycetidae</taxon>
        <taxon>Chaetothyriales</taxon>
        <taxon>Herpotrichiellaceae</taxon>
        <taxon>Cladophialophora</taxon>
    </lineage>
</organism>
<feature type="domain" description="Stress-response A/B barrel" evidence="3">
    <location>
        <begin position="46"/>
        <end position="149"/>
    </location>
</feature>
<proteinExistence type="predicted"/>
<dbReference type="VEuPathDB" id="FungiDB:G647_03839"/>
<dbReference type="eggNOG" id="ENOG502S73V">
    <property type="taxonomic scope" value="Eukaryota"/>
</dbReference>
<dbReference type="OrthoDB" id="1601230at2759"/>
<evidence type="ECO:0000313" key="4">
    <source>
        <dbReference type="EMBL" id="OCT52440.1"/>
    </source>
</evidence>
<keyword evidence="5" id="KW-1185">Reference proteome</keyword>
<dbReference type="Proteomes" id="UP000094526">
    <property type="component" value="Unassembled WGS sequence"/>
</dbReference>
<reference evidence="5" key="1">
    <citation type="submission" date="2015-07" db="EMBL/GenBank/DDBJ databases">
        <authorList>
            <person name="Teixeira M.M."/>
            <person name="Souza R.C."/>
            <person name="Almeida L.G."/>
            <person name="Vicente V.A."/>
            <person name="de Hoog S."/>
            <person name="Bocca A.L."/>
            <person name="de Almeida S.R."/>
            <person name="Vasconcelos A.T."/>
            <person name="Felipe M.S."/>
        </authorList>
    </citation>
    <scope>NUCLEOTIDE SEQUENCE [LARGE SCALE GENOMIC DNA]</scope>
    <source>
        <strain evidence="5">KSF</strain>
    </source>
</reference>
<feature type="compositionally biased region" description="Pro residues" evidence="2">
    <location>
        <begin position="1"/>
        <end position="11"/>
    </location>
</feature>
<dbReference type="SMART" id="SM00886">
    <property type="entry name" value="Dabb"/>
    <property type="match status" value="1"/>
</dbReference>
<evidence type="ECO:0000256" key="2">
    <source>
        <dbReference type="SAM" id="MobiDB-lite"/>
    </source>
</evidence>
<comment type="caution">
    <text evidence="4">The sequence shown here is derived from an EMBL/GenBank/DDBJ whole genome shotgun (WGS) entry which is preliminary data.</text>
</comment>
<comment type="subunit">
    <text evidence="1">Homodimer.</text>
</comment>
<dbReference type="Gene3D" id="3.30.70.100">
    <property type="match status" value="1"/>
</dbReference>
<dbReference type="SUPFAM" id="SSF54909">
    <property type="entry name" value="Dimeric alpha+beta barrel"/>
    <property type="match status" value="1"/>
</dbReference>
<evidence type="ECO:0000259" key="3">
    <source>
        <dbReference type="PROSITE" id="PS51502"/>
    </source>
</evidence>
<evidence type="ECO:0000313" key="5">
    <source>
        <dbReference type="Proteomes" id="UP000094526"/>
    </source>
</evidence>
<dbReference type="InterPro" id="IPR044662">
    <property type="entry name" value="HS1/DABB1-like"/>
</dbReference>
<dbReference type="VEuPathDB" id="FungiDB:CLCR_10945"/>
<dbReference type="AlphaFoldDB" id="A0A1C1CVC3"/>
<accession>A0A1C1CVC3</accession>
<dbReference type="Pfam" id="PF07876">
    <property type="entry name" value="Dabb"/>
    <property type="match status" value="1"/>
</dbReference>
<dbReference type="InterPro" id="IPR013097">
    <property type="entry name" value="Dabb"/>
</dbReference>
<dbReference type="InterPro" id="IPR011008">
    <property type="entry name" value="Dimeric_a/b-barrel"/>
</dbReference>
<feature type="compositionally biased region" description="Low complexity" evidence="2">
    <location>
        <begin position="12"/>
        <end position="29"/>
    </location>
</feature>
<feature type="region of interest" description="Disordered" evidence="2">
    <location>
        <begin position="1"/>
        <end position="37"/>
    </location>
</feature>
<dbReference type="EMBL" id="LGRB01000008">
    <property type="protein sequence ID" value="OCT52440.1"/>
    <property type="molecule type" value="Genomic_DNA"/>
</dbReference>
<dbReference type="PROSITE" id="PS51502">
    <property type="entry name" value="S_R_A_B_BARREL"/>
    <property type="match status" value="1"/>
</dbReference>
<gene>
    <name evidence="4" type="ORF">CLCR_10945</name>
</gene>
<dbReference type="PANTHER" id="PTHR33178:SF10">
    <property type="entry name" value="STRESS-RESPONSE A_B BARREL DOMAIN-CONTAINING PROTEIN"/>
    <property type="match status" value="1"/>
</dbReference>
<sequence length="154" mass="17084">MPPASLSPSPFPTTTTTPASTPEQEPTTSASTSTSNLQPETITNSIIHIVHFRFYKDIPSSVRSSISRQFVALQTRCLHPVTRKPYIKAFTGGKDVSIENLHKGFHAAFVLEFGSPEDRDWYINSDPVHRGFGVDCLTGVVEDVMVVDFRRGEF</sequence>
<protein>
    <recommendedName>
        <fullName evidence="3">Stress-response A/B barrel domain-containing protein</fullName>
    </recommendedName>
</protein>
<evidence type="ECO:0000256" key="1">
    <source>
        <dbReference type="ARBA" id="ARBA00011738"/>
    </source>
</evidence>